<feature type="non-terminal residue" evidence="3">
    <location>
        <position position="79"/>
    </location>
</feature>
<dbReference type="Pfam" id="PF22435">
    <property type="entry name" value="MRM3-like_sub_bind"/>
    <property type="match status" value="1"/>
</dbReference>
<protein>
    <submittedName>
        <fullName evidence="3">RNA methyltransferase</fullName>
    </submittedName>
</protein>
<feature type="domain" description="MRM3-like substrate binding" evidence="2">
    <location>
        <begin position="9"/>
        <end position="61"/>
    </location>
</feature>
<organism evidence="3 4">
    <name type="scientific">Enterococcus faecalis</name>
    <name type="common">Streptococcus faecalis</name>
    <dbReference type="NCBI Taxonomy" id="1351"/>
    <lineage>
        <taxon>Bacteria</taxon>
        <taxon>Bacillati</taxon>
        <taxon>Bacillota</taxon>
        <taxon>Bacilli</taxon>
        <taxon>Lactobacillales</taxon>
        <taxon>Enterococcaceae</taxon>
        <taxon>Enterococcus</taxon>
    </lineage>
</organism>
<proteinExistence type="predicted"/>
<gene>
    <name evidence="3" type="ORF">EY666_14920</name>
</gene>
<name>A0A4U3L7M0_ENTFL</name>
<dbReference type="InterPro" id="IPR029064">
    <property type="entry name" value="Ribosomal_eL30-like_sf"/>
</dbReference>
<evidence type="ECO:0000313" key="3">
    <source>
        <dbReference type="EMBL" id="TKK71261.1"/>
    </source>
</evidence>
<dbReference type="Proteomes" id="UP000305511">
    <property type="component" value="Unassembled WGS sequence"/>
</dbReference>
<dbReference type="AlphaFoldDB" id="A0A4U3L7M0"/>
<accession>A0A4U3L7M0</accession>
<keyword evidence="3" id="KW-0489">Methyltransferase</keyword>
<reference evidence="3 4" key="1">
    <citation type="submission" date="2019-02" db="EMBL/GenBank/DDBJ databases">
        <title>Bacteria dissemination in different level of health care in South Africa: the effectiveness of infections prevention and control.</title>
        <authorList>
            <person name="Shobo C."/>
            <person name="Amoako D.G."/>
            <person name="Allam M."/>
            <person name="Ismail A."/>
            <person name="Bester L.A."/>
            <person name="Essack S.Y."/>
        </authorList>
    </citation>
    <scope>NUCLEOTIDE SEQUENCE [LARGE SCALE GENOMIC DNA]</scope>
    <source>
        <strain evidence="3 4">2SIL2</strain>
    </source>
</reference>
<dbReference type="GO" id="GO:0032259">
    <property type="term" value="P:methylation"/>
    <property type="evidence" value="ECO:0007669"/>
    <property type="project" value="UniProtKB-KW"/>
</dbReference>
<evidence type="ECO:0000256" key="1">
    <source>
        <dbReference type="SAM" id="MobiDB-lite"/>
    </source>
</evidence>
<dbReference type="InterPro" id="IPR053888">
    <property type="entry name" value="MRM3-like_sub_bind"/>
</dbReference>
<dbReference type="SUPFAM" id="SSF55315">
    <property type="entry name" value="L30e-like"/>
    <property type="match status" value="1"/>
</dbReference>
<sequence length="79" mass="9388">MKEITSTKNNQLKEWKKLHKKKYREELNQYIIEGFHLVEEAVKANADVQWILFNQRGQQEWGTGEGEQKKKKKIWEGGG</sequence>
<comment type="caution">
    <text evidence="3">The sequence shown here is derived from an EMBL/GenBank/DDBJ whole genome shotgun (WGS) entry which is preliminary data.</text>
</comment>
<feature type="region of interest" description="Disordered" evidence="1">
    <location>
        <begin position="59"/>
        <end position="79"/>
    </location>
</feature>
<dbReference type="EMBL" id="SIYF01000422">
    <property type="protein sequence ID" value="TKK71261.1"/>
    <property type="molecule type" value="Genomic_DNA"/>
</dbReference>
<dbReference type="GO" id="GO:0008168">
    <property type="term" value="F:methyltransferase activity"/>
    <property type="evidence" value="ECO:0007669"/>
    <property type="project" value="UniProtKB-KW"/>
</dbReference>
<evidence type="ECO:0000313" key="4">
    <source>
        <dbReference type="Proteomes" id="UP000305511"/>
    </source>
</evidence>
<keyword evidence="3" id="KW-0808">Transferase</keyword>
<dbReference type="Gene3D" id="3.30.1330.30">
    <property type="match status" value="1"/>
</dbReference>
<evidence type="ECO:0000259" key="2">
    <source>
        <dbReference type="Pfam" id="PF22435"/>
    </source>
</evidence>